<gene>
    <name evidence="1" type="ORF">FSB_LOCUS39744</name>
</gene>
<dbReference type="AlphaFoldDB" id="A0A2N9HI35"/>
<proteinExistence type="predicted"/>
<organism evidence="1">
    <name type="scientific">Fagus sylvatica</name>
    <name type="common">Beechnut</name>
    <dbReference type="NCBI Taxonomy" id="28930"/>
    <lineage>
        <taxon>Eukaryota</taxon>
        <taxon>Viridiplantae</taxon>
        <taxon>Streptophyta</taxon>
        <taxon>Embryophyta</taxon>
        <taxon>Tracheophyta</taxon>
        <taxon>Spermatophyta</taxon>
        <taxon>Magnoliopsida</taxon>
        <taxon>eudicotyledons</taxon>
        <taxon>Gunneridae</taxon>
        <taxon>Pentapetalae</taxon>
        <taxon>rosids</taxon>
        <taxon>fabids</taxon>
        <taxon>Fagales</taxon>
        <taxon>Fagaceae</taxon>
        <taxon>Fagus</taxon>
    </lineage>
</organism>
<dbReference type="EMBL" id="OIVN01003527">
    <property type="protein sequence ID" value="SPD11862.1"/>
    <property type="molecule type" value="Genomic_DNA"/>
</dbReference>
<accession>A0A2N9HI35</accession>
<protein>
    <submittedName>
        <fullName evidence="1">Uncharacterized protein</fullName>
    </submittedName>
</protein>
<evidence type="ECO:0000313" key="1">
    <source>
        <dbReference type="EMBL" id="SPD11862.1"/>
    </source>
</evidence>
<reference evidence="1" key="1">
    <citation type="submission" date="2018-02" db="EMBL/GenBank/DDBJ databases">
        <authorList>
            <person name="Cohen D.B."/>
            <person name="Kent A.D."/>
        </authorList>
    </citation>
    <scope>NUCLEOTIDE SEQUENCE</scope>
</reference>
<name>A0A2N9HI35_FAGSY</name>
<sequence length="209" mass="22826">MQGHLTGWVRMAWLRMGHLPQSYLVVAVSYPYSYHVGYPYPYHDLPHKYPQSSPLTGWRMQDHLTGWLRKGHLVAEDGSTDWVGKDGPIDWVGMDGSPNSVAEDGVTPKNVEGTNKNVVWEDEMGLVMWVDEMGVVSVRVVASPCSVGGTLILVLRSDGRGGRCAHGHRLGGAVGGTLIRVPVSESVLFLFTESSRCSSFKTSSALNAN</sequence>